<dbReference type="InterPro" id="IPR038635">
    <property type="entry name" value="CCR4-NOT_su2/3/5_C_sf"/>
</dbReference>
<dbReference type="OrthoDB" id="25391at2759"/>
<evidence type="ECO:0000313" key="7">
    <source>
        <dbReference type="Proteomes" id="UP000287166"/>
    </source>
</evidence>
<comment type="caution">
    <text evidence="6">The sequence shown here is derived from an EMBL/GenBank/DDBJ whole genome shotgun (WGS) entry which is preliminary data.</text>
</comment>
<feature type="compositionally biased region" description="Low complexity" evidence="4">
    <location>
        <begin position="152"/>
        <end position="173"/>
    </location>
</feature>
<gene>
    <name evidence="6" type="ORF">SCP_0702820</name>
</gene>
<feature type="compositionally biased region" description="Low complexity" evidence="4">
    <location>
        <begin position="336"/>
        <end position="350"/>
    </location>
</feature>
<dbReference type="EMBL" id="BFAD01000007">
    <property type="protein sequence ID" value="GBE85096.1"/>
    <property type="molecule type" value="Genomic_DNA"/>
</dbReference>
<dbReference type="STRING" id="139825.A0A401GSA6"/>
<keyword evidence="3" id="KW-0804">Transcription</keyword>
<proteinExistence type="inferred from homology"/>
<feature type="compositionally biased region" description="Gly residues" evidence="4">
    <location>
        <begin position="177"/>
        <end position="192"/>
    </location>
</feature>
<feature type="region of interest" description="Disordered" evidence="4">
    <location>
        <begin position="304"/>
        <end position="414"/>
    </location>
</feature>
<dbReference type="InterPro" id="IPR007282">
    <property type="entry name" value="NOT2/3/5_C"/>
</dbReference>
<dbReference type="GeneID" id="38782013"/>
<dbReference type="GO" id="GO:0000289">
    <property type="term" value="P:nuclear-transcribed mRNA poly(A) tail shortening"/>
    <property type="evidence" value="ECO:0007669"/>
    <property type="project" value="UniProtKB-ARBA"/>
</dbReference>
<organism evidence="6 7">
    <name type="scientific">Sparassis crispa</name>
    <dbReference type="NCBI Taxonomy" id="139825"/>
    <lineage>
        <taxon>Eukaryota</taxon>
        <taxon>Fungi</taxon>
        <taxon>Dikarya</taxon>
        <taxon>Basidiomycota</taxon>
        <taxon>Agaricomycotina</taxon>
        <taxon>Agaricomycetes</taxon>
        <taxon>Polyporales</taxon>
        <taxon>Sparassidaceae</taxon>
        <taxon>Sparassis</taxon>
    </lineage>
</organism>
<feature type="compositionally biased region" description="Polar residues" evidence="4">
    <location>
        <begin position="55"/>
        <end position="69"/>
    </location>
</feature>
<dbReference type="Proteomes" id="UP000287166">
    <property type="component" value="Unassembled WGS sequence"/>
</dbReference>
<dbReference type="InterPro" id="IPR040168">
    <property type="entry name" value="Not2/3/5"/>
</dbReference>
<dbReference type="GO" id="GO:0006355">
    <property type="term" value="P:regulation of DNA-templated transcription"/>
    <property type="evidence" value="ECO:0007669"/>
    <property type="project" value="InterPro"/>
</dbReference>
<evidence type="ECO:0000313" key="6">
    <source>
        <dbReference type="EMBL" id="GBE85096.1"/>
    </source>
</evidence>
<dbReference type="RefSeq" id="XP_027616009.1">
    <property type="nucleotide sequence ID" value="XM_027760208.1"/>
</dbReference>
<feature type="compositionally biased region" description="Low complexity" evidence="4">
    <location>
        <begin position="304"/>
        <end position="315"/>
    </location>
</feature>
<dbReference type="GO" id="GO:0030015">
    <property type="term" value="C:CCR4-NOT core complex"/>
    <property type="evidence" value="ECO:0007669"/>
    <property type="project" value="InterPro"/>
</dbReference>
<name>A0A401GSA6_9APHY</name>
<evidence type="ECO:0000256" key="4">
    <source>
        <dbReference type="SAM" id="MobiDB-lite"/>
    </source>
</evidence>
<feature type="compositionally biased region" description="Pro residues" evidence="4">
    <location>
        <begin position="1"/>
        <end position="15"/>
    </location>
</feature>
<evidence type="ECO:0000256" key="2">
    <source>
        <dbReference type="ARBA" id="ARBA00023015"/>
    </source>
</evidence>
<dbReference type="Pfam" id="PF04153">
    <property type="entry name" value="NOT2_3_5_C"/>
    <property type="match status" value="1"/>
</dbReference>
<feature type="domain" description="NOT2/NOT3/NOT5 C-terminal" evidence="5">
    <location>
        <begin position="465"/>
        <end position="587"/>
    </location>
</feature>
<protein>
    <recommendedName>
        <fullName evidence="5">NOT2/NOT3/NOT5 C-terminal domain-containing protein</fullName>
    </recommendedName>
</protein>
<keyword evidence="2" id="KW-0805">Transcription regulation</keyword>
<keyword evidence="7" id="KW-1185">Reference proteome</keyword>
<accession>A0A401GSA6</accession>
<feature type="compositionally biased region" description="Low complexity" evidence="4">
    <location>
        <begin position="80"/>
        <end position="96"/>
    </location>
</feature>
<comment type="similarity">
    <text evidence="1">Belongs to the CNOT2/3/5 family.</text>
</comment>
<sequence>MNRPGQPPQRPPSLGPNPALGAPFRGPYPGPGYGIPPRNVMPGYPSLPNHRAAQSMVQPSPNFLQQRGQGNFPFGGGALQQQQSQQPQAQHTSQTPGPLSHTPHPPQTGATPGPSLPPHLTQNPPPSLGTAPSVSSASEVGLDPNDFPALGSTPANQSNATSSANATSYASQAGTGVQLGAGASGAQTGVGNGAIQPRDFTPDDFPALGGQTQSAQQPQQVQQTAESHPPGLNGFQQQNDQHRQALLGSLTGGAPTSIPTGQQQPGLLNLGQARNVHPGFQSDAADKQRNYALKLNQGSHAAAAAAWSSPNANPSTQQTSTFPATLPNGANQNHIPSSQQQPPQQQPQQPHLNAPPGVPPPASFAQQQTQTQSGAPLAAPQQTPYVGNGTAGGDTAHHPSQGPAHASSAVPQTPAQQVLMSPADRWGLLGLLAMIKSADPDQNLLSVGTDLGTMGLDMQTPGSLYSTFITPWADSSAAHTVEPDFHLPACYNVQPPPPGPQKAQAFSDETLFFMFYSSPRDVLQEVAAQELWNRNWRYHKELRLWLTKETGTTPSQKVMGGEQGSYSYWDPENWEKARKEMVVLYADLEEKQPVFQQGQQVPMGAPQPHQQAQPAQQRVGAFQGMGMGAI</sequence>
<evidence type="ECO:0000256" key="1">
    <source>
        <dbReference type="ARBA" id="ARBA00007682"/>
    </source>
</evidence>
<reference evidence="6 7" key="1">
    <citation type="journal article" date="2018" name="Sci. Rep.">
        <title>Genome sequence of the cauliflower mushroom Sparassis crispa (Hanabiratake) and its association with beneficial usage.</title>
        <authorList>
            <person name="Kiyama R."/>
            <person name="Furutani Y."/>
            <person name="Kawaguchi K."/>
            <person name="Nakanishi T."/>
        </authorList>
    </citation>
    <scope>NUCLEOTIDE SEQUENCE [LARGE SCALE GENOMIC DNA]</scope>
</reference>
<feature type="compositionally biased region" description="Low complexity" evidence="4">
    <location>
        <begin position="211"/>
        <end position="223"/>
    </location>
</feature>
<dbReference type="AlphaFoldDB" id="A0A401GSA6"/>
<evidence type="ECO:0000259" key="5">
    <source>
        <dbReference type="Pfam" id="PF04153"/>
    </source>
</evidence>
<evidence type="ECO:0000256" key="3">
    <source>
        <dbReference type="ARBA" id="ARBA00023163"/>
    </source>
</evidence>
<dbReference type="InParanoid" id="A0A401GSA6"/>
<feature type="compositionally biased region" description="Polar residues" evidence="4">
    <location>
        <begin position="316"/>
        <end position="335"/>
    </location>
</feature>
<dbReference type="PANTHER" id="PTHR23326">
    <property type="entry name" value="CCR4 NOT-RELATED"/>
    <property type="match status" value="1"/>
</dbReference>
<dbReference type="Gene3D" id="2.30.30.1020">
    <property type="entry name" value="CCR4-NOT complex subunit 2/3/5, C-terminal domain"/>
    <property type="match status" value="1"/>
</dbReference>
<feature type="region of interest" description="Disordered" evidence="4">
    <location>
        <begin position="1"/>
        <end position="241"/>
    </location>
</feature>